<comment type="caution">
    <text evidence="2">The sequence shown here is derived from an EMBL/GenBank/DDBJ whole genome shotgun (WGS) entry which is preliminary data.</text>
</comment>
<feature type="region of interest" description="Disordered" evidence="1">
    <location>
        <begin position="165"/>
        <end position="206"/>
    </location>
</feature>
<name>A0A8X6LRP7_TRICU</name>
<reference evidence="2" key="1">
    <citation type="submission" date="2020-07" db="EMBL/GenBank/DDBJ databases">
        <title>Multicomponent nature underlies the extraordinary mechanical properties of spider dragline silk.</title>
        <authorList>
            <person name="Kono N."/>
            <person name="Nakamura H."/>
            <person name="Mori M."/>
            <person name="Yoshida Y."/>
            <person name="Ohtoshi R."/>
            <person name="Malay A.D."/>
            <person name="Moran D.A.P."/>
            <person name="Tomita M."/>
            <person name="Numata K."/>
            <person name="Arakawa K."/>
        </authorList>
    </citation>
    <scope>NUCLEOTIDE SEQUENCE</scope>
</reference>
<proteinExistence type="predicted"/>
<evidence type="ECO:0000313" key="2">
    <source>
        <dbReference type="EMBL" id="GFR19570.1"/>
    </source>
</evidence>
<dbReference type="AlphaFoldDB" id="A0A8X6LRP7"/>
<keyword evidence="3" id="KW-1185">Reference proteome</keyword>
<feature type="region of interest" description="Disordered" evidence="1">
    <location>
        <begin position="1"/>
        <end position="29"/>
    </location>
</feature>
<dbReference type="EMBL" id="BMAO01027781">
    <property type="protein sequence ID" value="GFR19570.1"/>
    <property type="molecule type" value="Genomic_DNA"/>
</dbReference>
<evidence type="ECO:0000313" key="3">
    <source>
        <dbReference type="Proteomes" id="UP000887116"/>
    </source>
</evidence>
<protein>
    <submittedName>
        <fullName evidence="2">Uncharacterized protein</fullName>
    </submittedName>
</protein>
<dbReference type="Proteomes" id="UP000887116">
    <property type="component" value="Unassembled WGS sequence"/>
</dbReference>
<feature type="compositionally biased region" description="Basic and acidic residues" evidence="1">
    <location>
        <begin position="165"/>
        <end position="179"/>
    </location>
</feature>
<evidence type="ECO:0000256" key="1">
    <source>
        <dbReference type="SAM" id="MobiDB-lite"/>
    </source>
</evidence>
<sequence length="441" mass="52453">MSSLQNSPRLKLRKKELAKNKTATKEESFQRDVTATFENVRDESVLIIDEDSNRLRREKEKETILKEKENSVVYEEPVELVYERVERNMQLVNDVKNMANANQTKRFDQALKNFMNSIGVSPFYSCLQSIERFPANKKIDQQRQRQECRHFKKQKLDDVTTLHDLNCDKRGNRSREMPTHHNSPRLKQRQKRESSQRDATTPFENVRDESVLIIDEDSNRLSREKEKEAILKEKEKSVVYEEPVELVYEGVERNMQLANDNSPRLKLRQNRESFQRHDTAPFENVRDESVLIIDEDSNRLSREKEKEAILKEKEKSVVYEEPVELVYEGVERNMQLANDVKNMANAKETKRFDQALRNFMNYIANKKIDQQRQRQEILTFQKAKARRCYNSPRIKLRQKRESFQRAATAPYKYASLQRRYMFITVLENAQLSDEISFLQKK</sequence>
<accession>A0A8X6LRP7</accession>
<gene>
    <name evidence="2" type="ORF">TNCT_212651</name>
</gene>
<feature type="compositionally biased region" description="Basic and acidic residues" evidence="1">
    <location>
        <begin position="15"/>
        <end position="29"/>
    </location>
</feature>
<organism evidence="2 3">
    <name type="scientific">Trichonephila clavata</name>
    <name type="common">Joro spider</name>
    <name type="synonym">Nephila clavata</name>
    <dbReference type="NCBI Taxonomy" id="2740835"/>
    <lineage>
        <taxon>Eukaryota</taxon>
        <taxon>Metazoa</taxon>
        <taxon>Ecdysozoa</taxon>
        <taxon>Arthropoda</taxon>
        <taxon>Chelicerata</taxon>
        <taxon>Arachnida</taxon>
        <taxon>Araneae</taxon>
        <taxon>Araneomorphae</taxon>
        <taxon>Entelegynae</taxon>
        <taxon>Araneoidea</taxon>
        <taxon>Nephilidae</taxon>
        <taxon>Trichonephila</taxon>
    </lineage>
</organism>